<reference evidence="1" key="1">
    <citation type="submission" date="2019-12" db="EMBL/GenBank/DDBJ databases">
        <title>Genome sequence of Babesia ovis.</title>
        <authorList>
            <person name="Yamagishi J."/>
            <person name="Sevinc F."/>
            <person name="Xuan X."/>
        </authorList>
    </citation>
    <scope>NUCLEOTIDE SEQUENCE</scope>
    <source>
        <strain evidence="1">Selcuk</strain>
    </source>
</reference>
<comment type="caution">
    <text evidence="1">The sequence shown here is derived from an EMBL/GenBank/DDBJ whole genome shotgun (WGS) entry which is preliminary data.</text>
</comment>
<dbReference type="Proteomes" id="UP001057455">
    <property type="component" value="Unassembled WGS sequence"/>
</dbReference>
<organism evidence="1 2">
    <name type="scientific">Babesia ovis</name>
    <dbReference type="NCBI Taxonomy" id="5869"/>
    <lineage>
        <taxon>Eukaryota</taxon>
        <taxon>Sar</taxon>
        <taxon>Alveolata</taxon>
        <taxon>Apicomplexa</taxon>
        <taxon>Aconoidasida</taxon>
        <taxon>Piroplasmida</taxon>
        <taxon>Babesiidae</taxon>
        <taxon>Babesia</taxon>
    </lineage>
</organism>
<dbReference type="OrthoDB" id="364221at2759"/>
<dbReference type="Gene3D" id="3.40.50.1820">
    <property type="entry name" value="alpha/beta hydrolase"/>
    <property type="match status" value="1"/>
</dbReference>
<dbReference type="EMBL" id="BLIY01000003">
    <property type="protein sequence ID" value="GFE53005.1"/>
    <property type="molecule type" value="Genomic_DNA"/>
</dbReference>
<protein>
    <submittedName>
        <fullName evidence="1">Uncharacterized protein</fullName>
    </submittedName>
</protein>
<dbReference type="SUPFAM" id="SSF53474">
    <property type="entry name" value="alpha/beta-Hydrolases"/>
    <property type="match status" value="1"/>
</dbReference>
<name>A0A9W5T847_BABOV</name>
<sequence>MKTRSVCRPSFHGPPGFHVFKIMPIALVYFLSVVKGLNVPSRQPIATVYTFRTGPVSQRVSRWATSQTPVRPQLQNGFSYQLAMVSPLPDEDLPEVEEADTDYEVAKSQIYSELLKIESLFKRLLTRIINHCAEYLKHKAAQSYLQFYIISPLGSGLGNLLNNRLNDQYITSKLGIPENATPETFNMPYSRVDIPSNFGSKVPKHSWLIRSTNPTATKAFILLHGWFGNMQSCLQFADTLRKIGCLDTHHILILNMHEDSGKSFETNIGLKGVGDIYDASVYLHGVLGVDDISLYTQSISSLSALLFDEIIARTKRNEGYPDCGMESGCPFINAMDPGILSRLSVNRIIMESPVANVRQHIVNSPSDSVKWFTEQLLSSMDRDGLHVDKLSLQAFLRNPETCSKVYIMQGSKDSITTPEMLYNELTREKLPGTVNLFLFQEGGHTNLSATSNPEYFYALKRAIVGRNIWEIIMGRGTKTRIHNPDDLVNGK</sequence>
<dbReference type="AlphaFoldDB" id="A0A9W5T847"/>
<evidence type="ECO:0000313" key="2">
    <source>
        <dbReference type="Proteomes" id="UP001057455"/>
    </source>
</evidence>
<accession>A0A9W5T847</accession>
<keyword evidence="2" id="KW-1185">Reference proteome</keyword>
<proteinExistence type="predicted"/>
<dbReference type="InterPro" id="IPR029058">
    <property type="entry name" value="AB_hydrolase_fold"/>
</dbReference>
<gene>
    <name evidence="1" type="ORF">BaOVIS_004090</name>
</gene>
<evidence type="ECO:0000313" key="1">
    <source>
        <dbReference type="EMBL" id="GFE53005.1"/>
    </source>
</evidence>